<evidence type="ECO:0000313" key="8">
    <source>
        <dbReference type="EMBL" id="CDK26690.1"/>
    </source>
</evidence>
<dbReference type="STRING" id="1382522.W6MVZ4"/>
<keyword evidence="3" id="KW-0963">Cytoplasm</keyword>
<dbReference type="HOGENOM" id="CLU_003661_0_0_1"/>
<comment type="subcellular location">
    <subcellularLocation>
        <location evidence="2">Cytoplasm</location>
    </subcellularLocation>
    <subcellularLocation>
        <location evidence="1">Endosome</location>
    </subcellularLocation>
</comment>
<dbReference type="Pfam" id="PF13949">
    <property type="entry name" value="ALIX_LYPXL_bnd"/>
    <property type="match status" value="1"/>
</dbReference>
<dbReference type="SMART" id="SM01041">
    <property type="entry name" value="BRO1"/>
    <property type="match status" value="1"/>
</dbReference>
<dbReference type="EMBL" id="HG793127">
    <property type="protein sequence ID" value="CDK26690.1"/>
    <property type="molecule type" value="Genomic_DNA"/>
</dbReference>
<sequence>MKTPVITIPLKKTEEVDWSKPLQSYLARVYGSSDEYHEGITTFNKLRSDMTGAGRDSTGRDLLYRYYGQLELLDLRIPVDQHGGVNVTFTWFDAFRPASSSSQHSLAFEKVSVLFNLAAVLSHLGADYLDDDDLKLSYQAFQWSAGILQFISENFLHAPSNDLHQDTIKALTKLMLAQAQEVFVLRLLLGDSQTKPSLLARLAKSCSVFYGLAKDGLDEVSSKGVDVKWSAFAKLKTKHYLSVAHYYQALNSKASGKYGVAIFHAREARDDSKEKAVFLGVEMFTKLNAVTKKWAETVKNELTELEKDNDYIYHDVIPTTVPEIKPMDSAAPVPLNKQNVAVVTTDLFEKIVPMAVHEQESYYSEEKAKLLRNESGKITVADEELESVLEFLRLPKSLADIRELLRWNGSSPPDDDDDDEEVDPRVLSVSLEVSSSRLDSSSVSNTRSQIYPILQNCDTLLDNEEKTFTSNKTQYGSGWSQTPSDSFSLKEEIARIKKSLADAASSDQKLLQLIDEYQSELDVLKLGPQSQRLKDVFTKPKPADSQSVSLVDLDDSTIVKTKAKVEQVDSKVQELYYLKKERQNTYNDLKELVHKDDISNILILNKKMSNMDKVFSEELSKFRPYQDRIDATVEKQEPLVNEIKALMGDILQDETVKRNRKLQKAQNSSKKSLVSRYLQAYDSWKQYNTGLEQATKFYSQLLNYAHDVRSKVETYVRSRSEQSALLSNSFSSQERDQYALREHLSRLSINGGISPGNSRSGSLNWQPQPQQPAHHQAQIYEQQPPLPAKPGSFSYTNGYQPPPPPKPQGMTGVAPISGYSSLQPPQQNNANVNAPSGSFYSTPSVYDPALYSKFSQNS</sequence>
<dbReference type="Gene3D" id="1.20.140.50">
    <property type="entry name" value="alix/aip1 like domains"/>
    <property type="match status" value="1"/>
</dbReference>
<organism evidence="8 9">
    <name type="scientific">Kuraishia capsulata CBS 1993</name>
    <dbReference type="NCBI Taxonomy" id="1382522"/>
    <lineage>
        <taxon>Eukaryota</taxon>
        <taxon>Fungi</taxon>
        <taxon>Dikarya</taxon>
        <taxon>Ascomycota</taxon>
        <taxon>Saccharomycotina</taxon>
        <taxon>Pichiomycetes</taxon>
        <taxon>Pichiales</taxon>
        <taxon>Pichiaceae</taxon>
        <taxon>Kuraishia</taxon>
    </lineage>
</organism>
<dbReference type="AlphaFoldDB" id="W6MVZ4"/>
<evidence type="ECO:0000259" key="7">
    <source>
        <dbReference type="PROSITE" id="PS51180"/>
    </source>
</evidence>
<reference evidence="8" key="2">
    <citation type="submission" date="2014-02" db="EMBL/GenBank/DDBJ databases">
        <title>Complete DNA sequence of /Kuraishia capsulata/ illustrates novel genomic features among budding yeasts (/Saccharomycotina/).</title>
        <authorList>
            <person name="Morales L."/>
            <person name="Noel B."/>
            <person name="Porcel B."/>
            <person name="Marcet-Houben M."/>
            <person name="Hullo M-F."/>
            <person name="Sacerdot C."/>
            <person name="Tekaia F."/>
            <person name="Leh-Louis V."/>
            <person name="Despons L."/>
            <person name="Khanna V."/>
            <person name="Aury J-M."/>
            <person name="Barbe V."/>
            <person name="Couloux A."/>
            <person name="Labadie K."/>
            <person name="Pelletier E."/>
            <person name="Souciet J-L."/>
            <person name="Boekhout T."/>
            <person name="Gabaldon T."/>
            <person name="Wincker P."/>
            <person name="Dujon B."/>
        </authorList>
    </citation>
    <scope>NUCLEOTIDE SEQUENCE</scope>
    <source>
        <strain evidence="8">CBS 1993</strain>
    </source>
</reference>
<feature type="region of interest" description="Disordered" evidence="6">
    <location>
        <begin position="749"/>
        <end position="846"/>
    </location>
</feature>
<name>W6MVZ4_9ASCO</name>
<evidence type="ECO:0000256" key="2">
    <source>
        <dbReference type="ARBA" id="ARBA00004496"/>
    </source>
</evidence>
<dbReference type="Proteomes" id="UP000019384">
    <property type="component" value="Unassembled WGS sequence"/>
</dbReference>
<dbReference type="RefSeq" id="XP_022458690.1">
    <property type="nucleotide sequence ID" value="XM_022602935.1"/>
</dbReference>
<dbReference type="InterPro" id="IPR038499">
    <property type="entry name" value="BRO1_sf"/>
</dbReference>
<reference evidence="8" key="1">
    <citation type="submission" date="2013-12" db="EMBL/GenBank/DDBJ databases">
        <authorList>
            <person name="Genoscope - CEA"/>
        </authorList>
    </citation>
    <scope>NUCLEOTIDE SEQUENCE</scope>
    <source>
        <strain evidence="8">CBS 1993</strain>
    </source>
</reference>
<dbReference type="GO" id="GO:0043328">
    <property type="term" value="P:protein transport to vacuole involved in ubiquitin-dependent protein catabolic process via the multivesicular body sorting pathway"/>
    <property type="evidence" value="ECO:0007669"/>
    <property type="project" value="TreeGrafter"/>
</dbReference>
<dbReference type="InterPro" id="IPR004328">
    <property type="entry name" value="BRO1_dom"/>
</dbReference>
<accession>W6MVZ4</accession>
<gene>
    <name evidence="8" type="ORF">KUCA_T00002664001</name>
</gene>
<evidence type="ECO:0000256" key="5">
    <source>
        <dbReference type="ARBA" id="ARBA00041284"/>
    </source>
</evidence>
<dbReference type="GeneID" id="34520078"/>
<evidence type="ECO:0000313" key="9">
    <source>
        <dbReference type="Proteomes" id="UP000019384"/>
    </source>
</evidence>
<feature type="domain" description="BRO1" evidence="7">
    <location>
        <begin position="4"/>
        <end position="385"/>
    </location>
</feature>
<dbReference type="PROSITE" id="PS51180">
    <property type="entry name" value="BRO1"/>
    <property type="match status" value="1"/>
</dbReference>
<dbReference type="Gene3D" id="1.20.120.560">
    <property type="entry name" value="alix/aip1 in complex with the ypdl late domain"/>
    <property type="match status" value="1"/>
</dbReference>
<feature type="compositionally biased region" description="Low complexity" evidence="6">
    <location>
        <begin position="823"/>
        <end position="835"/>
    </location>
</feature>
<dbReference type="OrthoDB" id="2141925at2759"/>
<dbReference type="Pfam" id="PF03097">
    <property type="entry name" value="BRO1"/>
    <property type="match status" value="1"/>
</dbReference>
<protein>
    <recommendedName>
        <fullName evidence="5">BRO domain-containing protein 1</fullName>
    </recommendedName>
</protein>
<feature type="compositionally biased region" description="Polar residues" evidence="6">
    <location>
        <begin position="755"/>
        <end position="765"/>
    </location>
</feature>
<dbReference type="GO" id="GO:0005768">
    <property type="term" value="C:endosome"/>
    <property type="evidence" value="ECO:0007669"/>
    <property type="project" value="UniProtKB-SubCell"/>
</dbReference>
<keyword evidence="4" id="KW-0967">Endosome</keyword>
<feature type="compositionally biased region" description="Low complexity" evidence="6">
    <location>
        <begin position="766"/>
        <end position="778"/>
    </location>
</feature>
<evidence type="ECO:0000256" key="3">
    <source>
        <dbReference type="ARBA" id="ARBA00022490"/>
    </source>
</evidence>
<evidence type="ECO:0000256" key="6">
    <source>
        <dbReference type="SAM" id="MobiDB-lite"/>
    </source>
</evidence>
<evidence type="ECO:0000256" key="1">
    <source>
        <dbReference type="ARBA" id="ARBA00004177"/>
    </source>
</evidence>
<dbReference type="PANTHER" id="PTHR23030:SF30">
    <property type="entry name" value="TYROSINE-PROTEIN PHOSPHATASE NON-RECEPTOR TYPE 23"/>
    <property type="match status" value="1"/>
</dbReference>
<evidence type="ECO:0000256" key="4">
    <source>
        <dbReference type="ARBA" id="ARBA00022753"/>
    </source>
</evidence>
<dbReference type="PANTHER" id="PTHR23030">
    <property type="entry name" value="PCD6 INTERACTING PROTEIN-RELATED"/>
    <property type="match status" value="1"/>
</dbReference>
<dbReference type="InterPro" id="IPR025304">
    <property type="entry name" value="ALIX_V_dom"/>
</dbReference>
<keyword evidence="9" id="KW-1185">Reference proteome</keyword>
<proteinExistence type="predicted"/>
<dbReference type="Gene3D" id="1.25.40.280">
    <property type="entry name" value="alix/aip1 like domains"/>
    <property type="match status" value="1"/>
</dbReference>